<accession>A0A1D1VK67</accession>
<dbReference type="EMBL" id="BDGG01000006">
    <property type="protein sequence ID" value="GAV00513.1"/>
    <property type="molecule type" value="Genomic_DNA"/>
</dbReference>
<evidence type="ECO:0000313" key="2">
    <source>
        <dbReference type="Proteomes" id="UP000186922"/>
    </source>
</evidence>
<organism evidence="1 2">
    <name type="scientific">Ramazzottius varieornatus</name>
    <name type="common">Water bear</name>
    <name type="synonym">Tardigrade</name>
    <dbReference type="NCBI Taxonomy" id="947166"/>
    <lineage>
        <taxon>Eukaryota</taxon>
        <taxon>Metazoa</taxon>
        <taxon>Ecdysozoa</taxon>
        <taxon>Tardigrada</taxon>
        <taxon>Eutardigrada</taxon>
        <taxon>Parachela</taxon>
        <taxon>Hypsibioidea</taxon>
        <taxon>Ramazzottiidae</taxon>
        <taxon>Ramazzottius</taxon>
    </lineage>
</organism>
<evidence type="ECO:0000313" key="1">
    <source>
        <dbReference type="EMBL" id="GAV00513.1"/>
    </source>
</evidence>
<comment type="caution">
    <text evidence="1">The sequence shown here is derived from an EMBL/GenBank/DDBJ whole genome shotgun (WGS) entry which is preliminary data.</text>
</comment>
<proteinExistence type="predicted"/>
<dbReference type="AlphaFoldDB" id="A0A1D1VK67"/>
<dbReference type="Proteomes" id="UP000186922">
    <property type="component" value="Unassembled WGS sequence"/>
</dbReference>
<keyword evidence="2" id="KW-1185">Reference proteome</keyword>
<name>A0A1D1VK67_RAMVA</name>
<gene>
    <name evidence="1" type="primary">RvY_11349</name>
    <name evidence="1" type="synonym">RvY_11349.3</name>
    <name evidence="1" type="ORF">RvY_11349-3</name>
</gene>
<reference evidence="1 2" key="1">
    <citation type="journal article" date="2016" name="Nat. Commun.">
        <title>Extremotolerant tardigrade genome and improved radiotolerance of human cultured cells by tardigrade-unique protein.</title>
        <authorList>
            <person name="Hashimoto T."/>
            <person name="Horikawa D.D."/>
            <person name="Saito Y."/>
            <person name="Kuwahara H."/>
            <person name="Kozuka-Hata H."/>
            <person name="Shin-I T."/>
            <person name="Minakuchi Y."/>
            <person name="Ohishi K."/>
            <person name="Motoyama A."/>
            <person name="Aizu T."/>
            <person name="Enomoto A."/>
            <person name="Kondo K."/>
            <person name="Tanaka S."/>
            <person name="Hara Y."/>
            <person name="Koshikawa S."/>
            <person name="Sagara H."/>
            <person name="Miura T."/>
            <person name="Yokobori S."/>
            <person name="Miyagawa K."/>
            <person name="Suzuki Y."/>
            <person name="Kubo T."/>
            <person name="Oyama M."/>
            <person name="Kohara Y."/>
            <person name="Fujiyama A."/>
            <person name="Arakawa K."/>
            <person name="Katayama T."/>
            <person name="Toyoda A."/>
            <person name="Kunieda T."/>
        </authorList>
    </citation>
    <scope>NUCLEOTIDE SEQUENCE [LARGE SCALE GENOMIC DNA]</scope>
    <source>
        <strain evidence="1 2">YOKOZUNA-1</strain>
    </source>
</reference>
<protein>
    <submittedName>
        <fullName evidence="1">Uncharacterized protein</fullName>
    </submittedName>
</protein>
<sequence length="132" mass="15241">MVFDKTYKDLPAGAPQKIWLLQQLDSQDLLWPYGEDQVEWLERSMKKLDGQFREYVLAVFHAYTSTRVSVYKKTSFRKVKARSAVLYAERELETLDCAFYAQVLNFLSANEKSVGLEPPPHLLPEGDISFSC</sequence>